<evidence type="ECO:0000313" key="3">
    <source>
        <dbReference type="Proteomes" id="UP000194450"/>
    </source>
</evidence>
<name>A0A1Y6EDL3_9GAMM</name>
<dbReference type="PROSITE" id="PS51257">
    <property type="entry name" value="PROKAR_LIPOPROTEIN"/>
    <property type="match status" value="1"/>
</dbReference>
<dbReference type="RefSeq" id="WP_086433402.1">
    <property type="nucleotide sequence ID" value="NZ_FXWH01000001.1"/>
</dbReference>
<dbReference type="Proteomes" id="UP000194450">
    <property type="component" value="Unassembled WGS sequence"/>
</dbReference>
<protein>
    <submittedName>
        <fullName evidence="2">LPP20 lipoprotein</fullName>
    </submittedName>
</protein>
<accession>A0A1Y6EDL3</accession>
<gene>
    <name evidence="2" type="ORF">SAMN06297229_0204</name>
</gene>
<evidence type="ECO:0000313" key="2">
    <source>
        <dbReference type="EMBL" id="SMQ59020.1"/>
    </source>
</evidence>
<dbReference type="OrthoDB" id="12517at2"/>
<evidence type="ECO:0000256" key="1">
    <source>
        <dbReference type="SAM" id="SignalP"/>
    </source>
</evidence>
<dbReference type="AlphaFoldDB" id="A0A1Y6EDL3"/>
<feature type="chain" id="PRO_5012260939" evidence="1">
    <location>
        <begin position="24"/>
        <end position="201"/>
    </location>
</feature>
<feature type="signal peptide" evidence="1">
    <location>
        <begin position="1"/>
        <end position="23"/>
    </location>
</feature>
<proteinExistence type="predicted"/>
<reference evidence="3" key="1">
    <citation type="submission" date="2017-04" db="EMBL/GenBank/DDBJ databases">
        <authorList>
            <person name="Varghese N."/>
            <person name="Submissions S."/>
        </authorList>
    </citation>
    <scope>NUCLEOTIDE SEQUENCE [LARGE SCALE GENOMIC DNA]</scope>
</reference>
<keyword evidence="2" id="KW-0449">Lipoprotein</keyword>
<keyword evidence="1" id="KW-0732">Signal</keyword>
<keyword evidence="3" id="KW-1185">Reference proteome</keyword>
<sequence>MKKLLLPIVAGLVLAGCSSSNQGNISYEECTYPDAPEQAAPLWLCEQPVEGIWVQAVGYSRKLAAGPGVMKDVAATEARAALSNNFTADIKAKLSRVTTDTTADGENVNSDSIENLTKNVTAMNLTFSRIYRTQVSPTGGMYVLVGLNEAGYKENVNSLVNQSVGDDDPELYRQFLIAQAEQELDDMAKQELDDMAKQLKQ</sequence>
<dbReference type="EMBL" id="FXWH01000001">
    <property type="protein sequence ID" value="SMQ59020.1"/>
    <property type="molecule type" value="Genomic_DNA"/>
</dbReference>
<organism evidence="2 3">
    <name type="scientific">Pseudidiomarina planktonica</name>
    <dbReference type="NCBI Taxonomy" id="1323738"/>
    <lineage>
        <taxon>Bacteria</taxon>
        <taxon>Pseudomonadati</taxon>
        <taxon>Pseudomonadota</taxon>
        <taxon>Gammaproteobacteria</taxon>
        <taxon>Alteromonadales</taxon>
        <taxon>Idiomarinaceae</taxon>
        <taxon>Pseudidiomarina</taxon>
    </lineage>
</organism>